<gene>
    <name evidence="8" type="ORF">BJ971_004870</name>
</gene>
<feature type="signal peptide" evidence="6">
    <location>
        <begin position="1"/>
        <end position="32"/>
    </location>
</feature>
<feature type="transmembrane region" description="Helical" evidence="5">
    <location>
        <begin position="349"/>
        <end position="374"/>
    </location>
</feature>
<sequence length="384" mass="38932">MMRRAPRGPVRAAAAIALVVAAVALPATPAAASPRSEQWYLDQIHVPEAQRAARGDGVTIGLLTNGLPAGHPDLGDSVLPAMRVDGGLLDDVEEAPADYPLADDTATARIGLMTAQGGTGQLGVAPGAKVRPIICPGPADDTELCMRWLVDSGVDVINVAEAPFDRLGQNFDGIRYALAHDVVVVMALHDGARLPPRQRAGVLLVGGVGRDGALPAGVRPDNRVTLRAPGPDPVTAGQGDRIIGLDPGAKDGSGHGPLLIPDGDQVAAALVTGVVALQRSRSPDLTAANVVNRILRTATDGGAPGPDDAYGHGIVDANAAVTAEMPDVPVNPLGDPGPPSSSGSGARSAAIIVAAVAVAAVTVLAAAFVAFVLVRRRRRASRTA</sequence>
<dbReference type="PROSITE" id="PS51892">
    <property type="entry name" value="SUBTILASE"/>
    <property type="match status" value="1"/>
</dbReference>
<proteinExistence type="inferred from homology"/>
<evidence type="ECO:0000256" key="6">
    <source>
        <dbReference type="SAM" id="SignalP"/>
    </source>
</evidence>
<accession>A0A7W7MSA7</accession>
<feature type="domain" description="Peptidase S8/S53" evidence="7">
    <location>
        <begin position="55"/>
        <end position="313"/>
    </location>
</feature>
<dbReference type="InterPro" id="IPR015500">
    <property type="entry name" value="Peptidase_S8_subtilisin-rel"/>
</dbReference>
<keyword evidence="1" id="KW-0645">Protease</keyword>
<keyword evidence="6" id="KW-0732">Signal</keyword>
<dbReference type="AlphaFoldDB" id="A0A7W7MSA7"/>
<dbReference type="PANTHER" id="PTHR42884:SF14">
    <property type="entry name" value="NEUROENDOCRINE CONVERTASE 1"/>
    <property type="match status" value="1"/>
</dbReference>
<organism evidence="8 9">
    <name type="scientific">Actinoplanes digitatis</name>
    <dbReference type="NCBI Taxonomy" id="1868"/>
    <lineage>
        <taxon>Bacteria</taxon>
        <taxon>Bacillati</taxon>
        <taxon>Actinomycetota</taxon>
        <taxon>Actinomycetes</taxon>
        <taxon>Micromonosporales</taxon>
        <taxon>Micromonosporaceae</taxon>
        <taxon>Actinoplanes</taxon>
    </lineage>
</organism>
<comment type="caution">
    <text evidence="4">Lacks conserved residue(s) required for the propagation of feature annotation.</text>
</comment>
<evidence type="ECO:0000256" key="2">
    <source>
        <dbReference type="ARBA" id="ARBA00022801"/>
    </source>
</evidence>
<dbReference type="Gene3D" id="3.40.50.200">
    <property type="entry name" value="Peptidase S8/S53 domain"/>
    <property type="match status" value="1"/>
</dbReference>
<keyword evidence="5" id="KW-1133">Transmembrane helix</keyword>
<keyword evidence="3" id="KW-0720">Serine protease</keyword>
<keyword evidence="5" id="KW-0812">Transmembrane</keyword>
<dbReference type="GO" id="GO:0005886">
    <property type="term" value="C:plasma membrane"/>
    <property type="evidence" value="ECO:0007669"/>
    <property type="project" value="TreeGrafter"/>
</dbReference>
<evidence type="ECO:0000313" key="8">
    <source>
        <dbReference type="EMBL" id="MBB4764314.1"/>
    </source>
</evidence>
<dbReference type="SUPFAM" id="SSF52743">
    <property type="entry name" value="Subtilisin-like"/>
    <property type="match status" value="1"/>
</dbReference>
<evidence type="ECO:0000256" key="1">
    <source>
        <dbReference type="ARBA" id="ARBA00022670"/>
    </source>
</evidence>
<comment type="caution">
    <text evidence="8">The sequence shown here is derived from an EMBL/GenBank/DDBJ whole genome shotgun (WGS) entry which is preliminary data.</text>
</comment>
<keyword evidence="5" id="KW-0472">Membrane</keyword>
<dbReference type="GO" id="GO:0016485">
    <property type="term" value="P:protein processing"/>
    <property type="evidence" value="ECO:0007669"/>
    <property type="project" value="TreeGrafter"/>
</dbReference>
<reference evidence="8 9" key="1">
    <citation type="submission" date="2020-08" db="EMBL/GenBank/DDBJ databases">
        <title>Sequencing the genomes of 1000 actinobacteria strains.</title>
        <authorList>
            <person name="Klenk H.-P."/>
        </authorList>
    </citation>
    <scope>NUCLEOTIDE SEQUENCE [LARGE SCALE GENOMIC DNA]</scope>
    <source>
        <strain evidence="8 9">DSM 43149</strain>
    </source>
</reference>
<dbReference type="Pfam" id="PF00082">
    <property type="entry name" value="Peptidase_S8"/>
    <property type="match status" value="1"/>
</dbReference>
<evidence type="ECO:0000256" key="4">
    <source>
        <dbReference type="PROSITE-ProRule" id="PRU01240"/>
    </source>
</evidence>
<evidence type="ECO:0000256" key="5">
    <source>
        <dbReference type="SAM" id="Phobius"/>
    </source>
</evidence>
<name>A0A7W7MSA7_9ACTN</name>
<evidence type="ECO:0000259" key="7">
    <source>
        <dbReference type="Pfam" id="PF00082"/>
    </source>
</evidence>
<dbReference type="PANTHER" id="PTHR42884">
    <property type="entry name" value="PROPROTEIN CONVERTASE SUBTILISIN/KEXIN-RELATED"/>
    <property type="match status" value="1"/>
</dbReference>
<dbReference type="InterPro" id="IPR036852">
    <property type="entry name" value="Peptidase_S8/S53_dom_sf"/>
</dbReference>
<evidence type="ECO:0000313" key="9">
    <source>
        <dbReference type="Proteomes" id="UP000578112"/>
    </source>
</evidence>
<protein>
    <recommendedName>
        <fullName evidence="7">Peptidase S8/S53 domain-containing protein</fullName>
    </recommendedName>
</protein>
<evidence type="ECO:0000256" key="3">
    <source>
        <dbReference type="ARBA" id="ARBA00022825"/>
    </source>
</evidence>
<feature type="chain" id="PRO_5031272906" description="Peptidase S8/S53 domain-containing protein" evidence="6">
    <location>
        <begin position="33"/>
        <end position="384"/>
    </location>
</feature>
<comment type="similarity">
    <text evidence="4">Belongs to the peptidase S8 family.</text>
</comment>
<dbReference type="PRINTS" id="PR00723">
    <property type="entry name" value="SUBTILISIN"/>
</dbReference>
<dbReference type="InterPro" id="IPR000209">
    <property type="entry name" value="Peptidase_S8/S53_dom"/>
</dbReference>
<keyword evidence="2" id="KW-0378">Hydrolase</keyword>
<dbReference type="EMBL" id="JACHNH010000001">
    <property type="protein sequence ID" value="MBB4764314.1"/>
    <property type="molecule type" value="Genomic_DNA"/>
</dbReference>
<keyword evidence="9" id="KW-1185">Reference proteome</keyword>
<dbReference type="Proteomes" id="UP000578112">
    <property type="component" value="Unassembled WGS sequence"/>
</dbReference>
<dbReference type="GO" id="GO:0004252">
    <property type="term" value="F:serine-type endopeptidase activity"/>
    <property type="evidence" value="ECO:0007669"/>
    <property type="project" value="InterPro"/>
</dbReference>